<keyword evidence="3 5" id="KW-0687">Ribonucleoprotein</keyword>
<keyword evidence="5" id="KW-0699">rRNA-binding</keyword>
<dbReference type="InterPro" id="IPR041988">
    <property type="entry name" value="Ribosomal_uL24_KOW"/>
</dbReference>
<evidence type="ECO:0000256" key="4">
    <source>
        <dbReference type="ARBA" id="ARBA00035206"/>
    </source>
</evidence>
<dbReference type="InterPro" id="IPR005825">
    <property type="entry name" value="Ribosomal_uL24_CS"/>
</dbReference>
<dbReference type="InterPro" id="IPR014722">
    <property type="entry name" value="Rib_uL2_dom2"/>
</dbReference>
<accession>A0A2M7D6B5</accession>
<proteinExistence type="inferred from homology"/>
<dbReference type="SUPFAM" id="SSF50104">
    <property type="entry name" value="Translation proteins SH3-like domain"/>
    <property type="match status" value="1"/>
</dbReference>
<comment type="function">
    <text evidence="5">One of two assembly initiator proteins, it binds directly to the 5'-end of the 23S rRNA, where it nucleates assembly of the 50S subunit.</text>
</comment>
<dbReference type="InterPro" id="IPR008991">
    <property type="entry name" value="Translation_prot_SH3-like_sf"/>
</dbReference>
<dbReference type="HAMAP" id="MF_01326_B">
    <property type="entry name" value="Ribosomal_uL24_B"/>
    <property type="match status" value="1"/>
</dbReference>
<comment type="similarity">
    <text evidence="1 5 6">Belongs to the universal ribosomal protein uL24 family.</text>
</comment>
<evidence type="ECO:0000256" key="5">
    <source>
        <dbReference type="HAMAP-Rule" id="MF_01326"/>
    </source>
</evidence>
<dbReference type="InterPro" id="IPR003256">
    <property type="entry name" value="Ribosomal_uL24"/>
</dbReference>
<dbReference type="Pfam" id="PF00467">
    <property type="entry name" value="KOW"/>
    <property type="match status" value="1"/>
</dbReference>
<dbReference type="CDD" id="cd06089">
    <property type="entry name" value="KOW_RPL26"/>
    <property type="match status" value="1"/>
</dbReference>
<dbReference type="AlphaFoldDB" id="A0A2M7D6B5"/>
<sequence length="101" mass="11057">MKIKKNDQVLIMTGKDKGKSGKVLQVWPVASRITVGGVNLVKKHKRGRRSGEKGQIVEVSKSLHASNVLLLCPKCGQGARIGYKITAAGKLRFCKKCQQEI</sequence>
<gene>
    <name evidence="5" type="primary">rplX</name>
    <name evidence="8" type="ORF">COS30_01405</name>
</gene>
<dbReference type="GO" id="GO:0003735">
    <property type="term" value="F:structural constituent of ribosome"/>
    <property type="evidence" value="ECO:0007669"/>
    <property type="project" value="InterPro"/>
</dbReference>
<dbReference type="PROSITE" id="PS01108">
    <property type="entry name" value="RIBOSOMAL_L24"/>
    <property type="match status" value="1"/>
</dbReference>
<dbReference type="PANTHER" id="PTHR12903">
    <property type="entry name" value="MITOCHONDRIAL RIBOSOMAL PROTEIN L24"/>
    <property type="match status" value="1"/>
</dbReference>
<evidence type="ECO:0000313" key="8">
    <source>
        <dbReference type="EMBL" id="PIV38560.1"/>
    </source>
</evidence>
<comment type="subunit">
    <text evidence="5">Part of the 50S ribosomal subunit.</text>
</comment>
<comment type="caution">
    <text evidence="8">The sequence shown here is derived from an EMBL/GenBank/DDBJ whole genome shotgun (WGS) entry which is preliminary data.</text>
</comment>
<comment type="function">
    <text evidence="5">One of the proteins that surrounds the polypeptide exit tunnel on the outside of the subunit.</text>
</comment>
<keyword evidence="5" id="KW-0694">RNA-binding</keyword>
<dbReference type="GO" id="GO:0006412">
    <property type="term" value="P:translation"/>
    <property type="evidence" value="ECO:0007669"/>
    <property type="project" value="UniProtKB-UniRule"/>
</dbReference>
<name>A0A2M7D6B5_9BACT</name>
<dbReference type="GO" id="GO:0005840">
    <property type="term" value="C:ribosome"/>
    <property type="evidence" value="ECO:0007669"/>
    <property type="project" value="UniProtKB-KW"/>
</dbReference>
<reference evidence="9" key="1">
    <citation type="submission" date="2017-09" db="EMBL/GenBank/DDBJ databases">
        <title>Depth-based differentiation of microbial function through sediment-hosted aquifers and enrichment of novel symbionts in the deep terrestrial subsurface.</title>
        <authorList>
            <person name="Probst A.J."/>
            <person name="Ladd B."/>
            <person name="Jarett J.K."/>
            <person name="Geller-Mcgrath D.E."/>
            <person name="Sieber C.M.K."/>
            <person name="Emerson J.B."/>
            <person name="Anantharaman K."/>
            <person name="Thomas B.C."/>
            <person name="Malmstrom R."/>
            <person name="Stieglmeier M."/>
            <person name="Klingl A."/>
            <person name="Woyke T."/>
            <person name="Ryan C.M."/>
            <person name="Banfield J.F."/>
        </authorList>
    </citation>
    <scope>NUCLEOTIDE SEQUENCE [LARGE SCALE GENOMIC DNA]</scope>
</reference>
<evidence type="ECO:0000256" key="3">
    <source>
        <dbReference type="ARBA" id="ARBA00023274"/>
    </source>
</evidence>
<organism evidence="8 9">
    <name type="scientific">Candidatus Portnoybacteria bacterium CG02_land_8_20_14_3_00_45_8</name>
    <dbReference type="NCBI Taxonomy" id="1974807"/>
    <lineage>
        <taxon>Bacteria</taxon>
        <taxon>Candidatus Portnoyibacteriota</taxon>
    </lineage>
</organism>
<dbReference type="Proteomes" id="UP000229247">
    <property type="component" value="Unassembled WGS sequence"/>
</dbReference>
<dbReference type="EMBL" id="PEUE01000034">
    <property type="protein sequence ID" value="PIV38560.1"/>
    <property type="molecule type" value="Genomic_DNA"/>
</dbReference>
<dbReference type="InterPro" id="IPR057264">
    <property type="entry name" value="Ribosomal_uL24_C"/>
</dbReference>
<dbReference type="GO" id="GO:1990904">
    <property type="term" value="C:ribonucleoprotein complex"/>
    <property type="evidence" value="ECO:0007669"/>
    <property type="project" value="UniProtKB-KW"/>
</dbReference>
<dbReference type="Gene3D" id="2.30.30.30">
    <property type="match status" value="1"/>
</dbReference>
<dbReference type="Pfam" id="PF17136">
    <property type="entry name" value="ribosomal_L24"/>
    <property type="match status" value="1"/>
</dbReference>
<protein>
    <recommendedName>
        <fullName evidence="4 5">Large ribosomal subunit protein uL24</fullName>
    </recommendedName>
</protein>
<feature type="domain" description="KOW" evidence="7">
    <location>
        <begin position="2"/>
        <end position="29"/>
    </location>
</feature>
<dbReference type="GO" id="GO:0019843">
    <property type="term" value="F:rRNA binding"/>
    <property type="evidence" value="ECO:0007669"/>
    <property type="project" value="UniProtKB-UniRule"/>
</dbReference>
<evidence type="ECO:0000313" key="9">
    <source>
        <dbReference type="Proteomes" id="UP000229247"/>
    </source>
</evidence>
<evidence type="ECO:0000256" key="6">
    <source>
        <dbReference type="RuleBase" id="RU003477"/>
    </source>
</evidence>
<evidence type="ECO:0000259" key="7">
    <source>
        <dbReference type="SMART" id="SM00739"/>
    </source>
</evidence>
<keyword evidence="2 5" id="KW-0689">Ribosomal protein</keyword>
<dbReference type="SMART" id="SM00739">
    <property type="entry name" value="KOW"/>
    <property type="match status" value="1"/>
</dbReference>
<dbReference type="InterPro" id="IPR005824">
    <property type="entry name" value="KOW"/>
</dbReference>
<evidence type="ECO:0000256" key="1">
    <source>
        <dbReference type="ARBA" id="ARBA00010618"/>
    </source>
</evidence>
<dbReference type="NCBIfam" id="TIGR01079">
    <property type="entry name" value="rplX_bact"/>
    <property type="match status" value="1"/>
</dbReference>
<evidence type="ECO:0000256" key="2">
    <source>
        <dbReference type="ARBA" id="ARBA00022980"/>
    </source>
</evidence>